<dbReference type="SUPFAM" id="SSF54593">
    <property type="entry name" value="Glyoxalase/Bleomycin resistance protein/Dihydroxybiphenyl dioxygenase"/>
    <property type="match status" value="1"/>
</dbReference>
<dbReference type="GO" id="GO:0016829">
    <property type="term" value="F:lyase activity"/>
    <property type="evidence" value="ECO:0007669"/>
    <property type="project" value="UniProtKB-KW"/>
</dbReference>
<name>A0A9D1XL89_9FIRM</name>
<organism evidence="1 2">
    <name type="scientific">Candidatus Erysipelatoclostridium merdavium</name>
    <dbReference type="NCBI Taxonomy" id="2838566"/>
    <lineage>
        <taxon>Bacteria</taxon>
        <taxon>Bacillati</taxon>
        <taxon>Bacillota</taxon>
        <taxon>Erysipelotrichia</taxon>
        <taxon>Erysipelotrichales</taxon>
        <taxon>Erysipelotrichales incertae sedis</taxon>
    </lineage>
</organism>
<sequence>GSFILTYLNDGESDFEIELTWLKDHPQAYELGENESHICFEVEDYQKAYQLHKDMGCICFENKAMGLYFIHDPDDYWIEILPKK</sequence>
<dbReference type="EMBL" id="DXET01000106">
    <property type="protein sequence ID" value="HIX81256.1"/>
    <property type="molecule type" value="Genomic_DNA"/>
</dbReference>
<feature type="non-terminal residue" evidence="1">
    <location>
        <position position="1"/>
    </location>
</feature>
<evidence type="ECO:0000313" key="2">
    <source>
        <dbReference type="Proteomes" id="UP000886724"/>
    </source>
</evidence>
<accession>A0A9D1XL89</accession>
<dbReference type="InterPro" id="IPR029068">
    <property type="entry name" value="Glyas_Bleomycin-R_OHBP_Dase"/>
</dbReference>
<reference evidence="1" key="2">
    <citation type="submission" date="2021-04" db="EMBL/GenBank/DDBJ databases">
        <authorList>
            <person name="Gilroy R."/>
        </authorList>
    </citation>
    <scope>NUCLEOTIDE SEQUENCE</scope>
    <source>
        <strain evidence="1">ChiGjej1B1-14440</strain>
    </source>
</reference>
<dbReference type="AlphaFoldDB" id="A0A9D1XL89"/>
<evidence type="ECO:0000313" key="1">
    <source>
        <dbReference type="EMBL" id="HIX81256.1"/>
    </source>
</evidence>
<reference evidence="1" key="1">
    <citation type="journal article" date="2021" name="PeerJ">
        <title>Extensive microbial diversity within the chicken gut microbiome revealed by metagenomics and culture.</title>
        <authorList>
            <person name="Gilroy R."/>
            <person name="Ravi A."/>
            <person name="Getino M."/>
            <person name="Pursley I."/>
            <person name="Horton D.L."/>
            <person name="Alikhan N.F."/>
            <person name="Baker D."/>
            <person name="Gharbi K."/>
            <person name="Hall N."/>
            <person name="Watson M."/>
            <person name="Adriaenssens E.M."/>
            <person name="Foster-Nyarko E."/>
            <person name="Jarju S."/>
            <person name="Secka A."/>
            <person name="Antonio M."/>
            <person name="Oren A."/>
            <person name="Chaudhuri R.R."/>
            <person name="La Ragione R."/>
            <person name="Hildebrand F."/>
            <person name="Pallen M.J."/>
        </authorList>
    </citation>
    <scope>NUCLEOTIDE SEQUENCE</scope>
    <source>
        <strain evidence="1">ChiGjej1B1-14440</strain>
    </source>
</reference>
<proteinExistence type="predicted"/>
<dbReference type="Gene3D" id="3.10.180.10">
    <property type="entry name" value="2,3-Dihydroxybiphenyl 1,2-Dioxygenase, domain 1"/>
    <property type="match status" value="1"/>
</dbReference>
<protein>
    <submittedName>
        <fullName evidence="1">Lactoylglutathione lyase</fullName>
    </submittedName>
</protein>
<dbReference type="Proteomes" id="UP000886724">
    <property type="component" value="Unassembled WGS sequence"/>
</dbReference>
<comment type="caution">
    <text evidence="1">The sequence shown here is derived from an EMBL/GenBank/DDBJ whole genome shotgun (WGS) entry which is preliminary data.</text>
</comment>
<keyword evidence="1" id="KW-0456">Lyase</keyword>
<gene>
    <name evidence="1" type="ORF">H9980_04695</name>
</gene>